<evidence type="ECO:0000259" key="1">
    <source>
        <dbReference type="PROSITE" id="PS50879"/>
    </source>
</evidence>
<dbReference type="AlphaFoldDB" id="A0A9X2FHB7"/>
<dbReference type="RefSeq" id="WP_253359151.1">
    <property type="nucleotide sequence ID" value="NZ_JAIULA010000003.1"/>
</dbReference>
<dbReference type="Proteomes" id="UP001139006">
    <property type="component" value="Unassembled WGS sequence"/>
</dbReference>
<dbReference type="InterPro" id="IPR036397">
    <property type="entry name" value="RNaseH_sf"/>
</dbReference>
<dbReference type="SUPFAM" id="SSF53098">
    <property type="entry name" value="Ribonuclease H-like"/>
    <property type="match status" value="1"/>
</dbReference>
<dbReference type="InterPro" id="IPR002156">
    <property type="entry name" value="RNaseH_domain"/>
</dbReference>
<dbReference type="Gene3D" id="3.30.420.10">
    <property type="entry name" value="Ribonuclease H-like superfamily/Ribonuclease H"/>
    <property type="match status" value="1"/>
</dbReference>
<name>A0A9X2FHB7_9LACO</name>
<protein>
    <submittedName>
        <fullName evidence="2">Ribonuclease HI family protein</fullName>
    </submittedName>
</protein>
<sequence length="128" mass="14562">MIKLYTDAATRKDLSSAGILIIHKNIQLQLKYPLKAMDNHEAEFLAVIKGLTETLAQFNSTEAIFLYSDSKIVIDSINKQYSKHYSTQLQQILLLLEKFSLVTYQWIPEKQNQGAHTLALQALHAQNS</sequence>
<dbReference type="InterPro" id="IPR053151">
    <property type="entry name" value="RNase_H-like"/>
</dbReference>
<gene>
    <name evidence="2" type="ORF">LB941_02330</name>
</gene>
<dbReference type="GO" id="GO:0004523">
    <property type="term" value="F:RNA-DNA hybrid ribonuclease activity"/>
    <property type="evidence" value="ECO:0007669"/>
    <property type="project" value="InterPro"/>
</dbReference>
<comment type="caution">
    <text evidence="2">The sequence shown here is derived from an EMBL/GenBank/DDBJ whole genome shotgun (WGS) entry which is preliminary data.</text>
</comment>
<dbReference type="CDD" id="cd09279">
    <property type="entry name" value="RNase_HI_like"/>
    <property type="match status" value="1"/>
</dbReference>
<accession>A0A9X2FHB7</accession>
<dbReference type="PROSITE" id="PS50879">
    <property type="entry name" value="RNASE_H_1"/>
    <property type="match status" value="1"/>
</dbReference>
<reference evidence="2 3" key="1">
    <citation type="journal article" date="2023" name="Int. J. Syst. Evol. Microbiol.">
        <title>Ligilactobacillus ubinensis sp. nov., a novel species isolated from the wild ferment of a durian fruit (Durio zibethinus).</title>
        <authorList>
            <person name="Heng Y.C."/>
            <person name="Menon N."/>
            <person name="Chen B."/>
            <person name="Loo B.Z.L."/>
            <person name="Wong G.W.J."/>
            <person name="Lim A.C.H."/>
            <person name="Silvaraju S."/>
            <person name="Kittelmann S."/>
        </authorList>
    </citation>
    <scope>NUCLEOTIDE SEQUENCE [LARGE SCALE GENOMIC DNA]</scope>
    <source>
        <strain evidence="2 3">WILCCON 0076</strain>
    </source>
</reference>
<feature type="domain" description="RNase H type-1" evidence="1">
    <location>
        <begin position="1"/>
        <end position="128"/>
    </location>
</feature>
<evidence type="ECO:0000313" key="2">
    <source>
        <dbReference type="EMBL" id="MCP0886172.1"/>
    </source>
</evidence>
<dbReference type="PANTHER" id="PTHR47723:SF19">
    <property type="entry name" value="POLYNUCLEOTIDYL TRANSFERASE, RIBONUCLEASE H-LIKE SUPERFAMILY PROTEIN"/>
    <property type="match status" value="1"/>
</dbReference>
<evidence type="ECO:0000313" key="3">
    <source>
        <dbReference type="Proteomes" id="UP001139006"/>
    </source>
</evidence>
<dbReference type="GO" id="GO:0003676">
    <property type="term" value="F:nucleic acid binding"/>
    <property type="evidence" value="ECO:0007669"/>
    <property type="project" value="InterPro"/>
</dbReference>
<organism evidence="2 3">
    <name type="scientific">Ligilactobacillus ubinensis</name>
    <dbReference type="NCBI Taxonomy" id="2876789"/>
    <lineage>
        <taxon>Bacteria</taxon>
        <taxon>Bacillati</taxon>
        <taxon>Bacillota</taxon>
        <taxon>Bacilli</taxon>
        <taxon>Lactobacillales</taxon>
        <taxon>Lactobacillaceae</taxon>
        <taxon>Ligilactobacillus</taxon>
    </lineage>
</organism>
<dbReference type="EMBL" id="JAIULA010000003">
    <property type="protein sequence ID" value="MCP0886172.1"/>
    <property type="molecule type" value="Genomic_DNA"/>
</dbReference>
<keyword evidence="3" id="KW-1185">Reference proteome</keyword>
<dbReference type="InterPro" id="IPR012337">
    <property type="entry name" value="RNaseH-like_sf"/>
</dbReference>
<dbReference type="PANTHER" id="PTHR47723">
    <property type="entry name" value="OS05G0353850 PROTEIN"/>
    <property type="match status" value="1"/>
</dbReference>
<proteinExistence type="predicted"/>
<dbReference type="Pfam" id="PF13456">
    <property type="entry name" value="RVT_3"/>
    <property type="match status" value="1"/>
</dbReference>